<dbReference type="RefSeq" id="WP_007484327.1">
    <property type="nucleotide sequence ID" value="NZ_JH724314.1"/>
</dbReference>
<evidence type="ECO:0000313" key="2">
    <source>
        <dbReference type="Proteomes" id="UP000003089"/>
    </source>
</evidence>
<dbReference type="eggNOG" id="ENOG502ZG0I">
    <property type="taxonomic scope" value="Bacteria"/>
</dbReference>
<accession>I8XLQ8</accession>
<reference evidence="1 2" key="1">
    <citation type="submission" date="2012-02" db="EMBL/GenBank/DDBJ databases">
        <title>The Genome Sequence of Bacteroides nordii CL02T12C05.</title>
        <authorList>
            <consortium name="The Broad Institute Genome Sequencing Platform"/>
            <person name="Earl A."/>
            <person name="Ward D."/>
            <person name="Feldgarden M."/>
            <person name="Gevers D."/>
            <person name="Zitomersky N.L."/>
            <person name="Coyne M.J."/>
            <person name="Comstock L.E."/>
            <person name="Young S.K."/>
            <person name="Zeng Q."/>
            <person name="Gargeya S."/>
            <person name="Fitzgerald M."/>
            <person name="Haas B."/>
            <person name="Abouelleil A."/>
            <person name="Alvarado L."/>
            <person name="Arachchi H.M."/>
            <person name="Berlin A."/>
            <person name="Chapman S.B."/>
            <person name="Gearin G."/>
            <person name="Goldberg J."/>
            <person name="Griggs A."/>
            <person name="Gujja S."/>
            <person name="Hansen M."/>
            <person name="Heiman D."/>
            <person name="Howarth C."/>
            <person name="Larimer J."/>
            <person name="Lui A."/>
            <person name="MacDonald P.J.P."/>
            <person name="McCowen C."/>
            <person name="Montmayeur A."/>
            <person name="Murphy C."/>
            <person name="Neiman D."/>
            <person name="Pearson M."/>
            <person name="Priest M."/>
            <person name="Roberts A."/>
            <person name="Saif S."/>
            <person name="Shea T."/>
            <person name="Sisk P."/>
            <person name="Stolte C."/>
            <person name="Sykes S."/>
            <person name="Wortman J."/>
            <person name="Nusbaum C."/>
            <person name="Birren B."/>
        </authorList>
    </citation>
    <scope>NUCLEOTIDE SEQUENCE [LARGE SCALE GENOMIC DNA]</scope>
    <source>
        <strain evidence="1 2">CL02T12C05</strain>
    </source>
</reference>
<sequence length="470" mass="53666">MNHLRILKGVSLIILLLCACTEDYDILTNKSKDSNIKSDLDIARNWYNQQQITHEAETRSDNLNVNPIPVLSGSPSWQYYAISRNDSLLVVDVDLTDRVCQDFVTKENWDFYQQTKEWKYRRSYTHFVYVKNYKTNTETGFLMTIIPSKFYTKTHANRINKNTYLHRDKYLFGSVLFHDLNGKFVNGWKYERGKVVGKIRKKRWDDFPNADRLVFRSIPARYEVAPQLYTPPTTRAGMEDDPLYDGGTFPDIIVTPDPKPNWGDFPPGGGWIDHNDDNIPHNNEDGYNHDNDGYINEPHDGGSGGYNPPPLTPPAKGKDFESKIGDKIVVGKLPATMDKQLFNTCVTSIMSYIEQLFGGEYNPGTYLQAYLQEFGIWATEKGVALTNLSKFVNTHFIVSPFTGFQEAIDVGNVIMTDVPSDMSDSRHNVVVIGYHTNGDLIYMDPEAGHWKEAPESFFVGDYYFNISGNK</sequence>
<evidence type="ECO:0008006" key="3">
    <source>
        <dbReference type="Google" id="ProtNLM"/>
    </source>
</evidence>
<protein>
    <recommendedName>
        <fullName evidence="3">Peptidase C39-like domain-containing protein</fullName>
    </recommendedName>
</protein>
<dbReference type="EMBL" id="AGXS01000015">
    <property type="protein sequence ID" value="EIY51805.1"/>
    <property type="molecule type" value="Genomic_DNA"/>
</dbReference>
<comment type="caution">
    <text evidence="1">The sequence shown here is derived from an EMBL/GenBank/DDBJ whole genome shotgun (WGS) entry which is preliminary data.</text>
</comment>
<evidence type="ECO:0000313" key="1">
    <source>
        <dbReference type="EMBL" id="EIY51805.1"/>
    </source>
</evidence>
<dbReference type="PROSITE" id="PS51257">
    <property type="entry name" value="PROKAR_LIPOPROTEIN"/>
    <property type="match status" value="1"/>
</dbReference>
<dbReference type="HOGENOM" id="CLU_580955_0_0_10"/>
<keyword evidence="2" id="KW-1185">Reference proteome</keyword>
<gene>
    <name evidence="1" type="ORF">HMPREF1068_01352</name>
</gene>
<name>I8XLQ8_9BACE</name>
<dbReference type="Proteomes" id="UP000003089">
    <property type="component" value="Unassembled WGS sequence"/>
</dbReference>
<dbReference type="STRING" id="997884.HMPREF1068_01352"/>
<dbReference type="PATRIC" id="fig|997884.3.peg.1377"/>
<dbReference type="AlphaFoldDB" id="I8XLQ8"/>
<proteinExistence type="predicted"/>
<organism evidence="1 2">
    <name type="scientific">Bacteroides nordii CL02T12C05</name>
    <dbReference type="NCBI Taxonomy" id="997884"/>
    <lineage>
        <taxon>Bacteria</taxon>
        <taxon>Pseudomonadati</taxon>
        <taxon>Bacteroidota</taxon>
        <taxon>Bacteroidia</taxon>
        <taxon>Bacteroidales</taxon>
        <taxon>Bacteroidaceae</taxon>
        <taxon>Bacteroides</taxon>
    </lineage>
</organism>